<dbReference type="InterPro" id="IPR001915">
    <property type="entry name" value="Peptidase_M48"/>
</dbReference>
<evidence type="ECO:0000256" key="3">
    <source>
        <dbReference type="ARBA" id="ARBA00022801"/>
    </source>
</evidence>
<keyword evidence="5 6" id="KW-0482">Metalloprotease</keyword>
<dbReference type="InParanoid" id="A0A0D2WPQ5"/>
<evidence type="ECO:0000256" key="6">
    <source>
        <dbReference type="RuleBase" id="RU003983"/>
    </source>
</evidence>
<dbReference type="GO" id="GO:0006508">
    <property type="term" value="P:proteolysis"/>
    <property type="evidence" value="ECO:0007669"/>
    <property type="project" value="UniProtKB-KW"/>
</dbReference>
<dbReference type="GO" id="GO:0046872">
    <property type="term" value="F:metal ion binding"/>
    <property type="evidence" value="ECO:0007669"/>
    <property type="project" value="UniProtKB-KW"/>
</dbReference>
<accession>A0A0D2WPQ5</accession>
<proteinExistence type="inferred from homology"/>
<dbReference type="EMBL" id="KE346364">
    <property type="protein sequence ID" value="KJE92698.1"/>
    <property type="molecule type" value="Genomic_DNA"/>
</dbReference>
<evidence type="ECO:0000313" key="10">
    <source>
        <dbReference type="Proteomes" id="UP000008743"/>
    </source>
</evidence>
<keyword evidence="3 6" id="KW-0378">Hydrolase</keyword>
<reference evidence="10" key="1">
    <citation type="submission" date="2011-02" db="EMBL/GenBank/DDBJ databases">
        <title>The Genome Sequence of Capsaspora owczarzaki ATCC 30864.</title>
        <authorList>
            <person name="Russ C."/>
            <person name="Cuomo C."/>
            <person name="Burger G."/>
            <person name="Gray M.W."/>
            <person name="Holland P.W.H."/>
            <person name="King N."/>
            <person name="Lang F.B.F."/>
            <person name="Roger A.J."/>
            <person name="Ruiz-Trillo I."/>
            <person name="Young S.K."/>
            <person name="Zeng Q."/>
            <person name="Gargeya S."/>
            <person name="Alvarado L."/>
            <person name="Berlin A."/>
            <person name="Chapman S.B."/>
            <person name="Chen Z."/>
            <person name="Freedman E."/>
            <person name="Gellesch M."/>
            <person name="Goldberg J."/>
            <person name="Griggs A."/>
            <person name="Gujja S."/>
            <person name="Heilman E."/>
            <person name="Heiman D."/>
            <person name="Howarth C."/>
            <person name="Mehta T."/>
            <person name="Neiman D."/>
            <person name="Pearson M."/>
            <person name="Roberts A."/>
            <person name="Saif S."/>
            <person name="Shea T."/>
            <person name="Shenoy N."/>
            <person name="Sisk P."/>
            <person name="Stolte C."/>
            <person name="Sykes S."/>
            <person name="White J."/>
            <person name="Yandava C."/>
            <person name="Haas B."/>
            <person name="Nusbaum C."/>
            <person name="Birren B."/>
        </authorList>
    </citation>
    <scope>NUCLEOTIDE SEQUENCE</scope>
    <source>
        <strain evidence="10">ATCC 30864</strain>
    </source>
</reference>
<gene>
    <name evidence="9" type="ORF">CAOG_003613</name>
</gene>
<organism evidence="9 10">
    <name type="scientific">Capsaspora owczarzaki (strain ATCC 30864)</name>
    <dbReference type="NCBI Taxonomy" id="595528"/>
    <lineage>
        <taxon>Eukaryota</taxon>
        <taxon>Filasterea</taxon>
        <taxon>Capsaspora</taxon>
    </lineage>
</organism>
<evidence type="ECO:0000256" key="1">
    <source>
        <dbReference type="ARBA" id="ARBA00022670"/>
    </source>
</evidence>
<protein>
    <recommendedName>
        <fullName evidence="8">Peptidase M48 domain-containing protein</fullName>
    </recommendedName>
</protein>
<evidence type="ECO:0000256" key="7">
    <source>
        <dbReference type="SAM" id="MobiDB-lite"/>
    </source>
</evidence>
<dbReference type="GO" id="GO:0004222">
    <property type="term" value="F:metalloendopeptidase activity"/>
    <property type="evidence" value="ECO:0007669"/>
    <property type="project" value="InterPro"/>
</dbReference>
<evidence type="ECO:0000256" key="2">
    <source>
        <dbReference type="ARBA" id="ARBA00022723"/>
    </source>
</evidence>
<comment type="similarity">
    <text evidence="6">Belongs to the peptidase M48 family.</text>
</comment>
<keyword evidence="2" id="KW-0479">Metal-binding</keyword>
<dbReference type="RefSeq" id="XP_004363341.1">
    <property type="nucleotide sequence ID" value="XM_004363284.2"/>
</dbReference>
<dbReference type="AlphaFoldDB" id="A0A0D2WPQ5"/>
<keyword evidence="4 6" id="KW-0862">Zinc</keyword>
<comment type="cofactor">
    <cofactor evidence="6">
        <name>Zn(2+)</name>
        <dbReference type="ChEBI" id="CHEBI:29105"/>
    </cofactor>
    <text evidence="6">Binds 1 zinc ion per subunit.</text>
</comment>
<evidence type="ECO:0000313" key="9">
    <source>
        <dbReference type="EMBL" id="KJE92698.1"/>
    </source>
</evidence>
<keyword evidence="1 6" id="KW-0645">Protease</keyword>
<feature type="domain" description="Peptidase M48" evidence="8">
    <location>
        <begin position="217"/>
        <end position="396"/>
    </location>
</feature>
<feature type="compositionally biased region" description="Low complexity" evidence="7">
    <location>
        <begin position="132"/>
        <end position="152"/>
    </location>
</feature>
<name>A0A0D2WPQ5_CAPO3</name>
<evidence type="ECO:0000256" key="4">
    <source>
        <dbReference type="ARBA" id="ARBA00022833"/>
    </source>
</evidence>
<dbReference type="Pfam" id="PF01435">
    <property type="entry name" value="Peptidase_M48"/>
    <property type="match status" value="1"/>
</dbReference>
<sequence>MVRIIVPAFLRNPVTTFAVGCGIGLYGYVNASAVNLQLNPLYPSEDDATLPTFATEYEVIERVRRIAKLLGYTDQEARSVRVRVHEAIYAESQGSLSSRPGPFVVLPDAMAAAIKRHYKAGSRFVPSDDTNASTSRMASSSSLSSFGSGDASVPREGEGEDGLPKSASTSDHSGKATGEAILSRRPPPQRRVTSQNSILHPVLKDALTFYDDMPIEAVDFVIAHELSHIQHAHGFWAIARANVLAVTFCGLSAFLARRGILARRGRLVRTVASSLLAVIPVTSMHALSSQFVELQADRRAAALGCDFVDGAFARFAASRAFNKFLFDNYTTEFPQDYVPLHLRDTPAAAAEYLSKRKSISWPPPVGIPREWVVLGVTPDGDRASFSHPMFEERETAIRQVAAQLGCDRAL</sequence>
<keyword evidence="10" id="KW-1185">Reference proteome</keyword>
<feature type="region of interest" description="Disordered" evidence="7">
    <location>
        <begin position="123"/>
        <end position="196"/>
    </location>
</feature>
<evidence type="ECO:0000259" key="8">
    <source>
        <dbReference type="Pfam" id="PF01435"/>
    </source>
</evidence>
<dbReference type="Proteomes" id="UP000008743">
    <property type="component" value="Unassembled WGS sequence"/>
</dbReference>
<evidence type="ECO:0000256" key="5">
    <source>
        <dbReference type="ARBA" id="ARBA00023049"/>
    </source>
</evidence>